<gene>
    <name evidence="9" type="primary">trpS</name>
    <name evidence="11" type="ORF">C7B45_09950</name>
</gene>
<reference evidence="11 12" key="1">
    <citation type="journal article" date="2014" name="BMC Genomics">
        <title>Comparison of environmental and isolate Sulfobacillus genomes reveals diverse carbon, sulfur, nitrogen, and hydrogen metabolisms.</title>
        <authorList>
            <person name="Justice N.B."/>
            <person name="Norman A."/>
            <person name="Brown C.T."/>
            <person name="Singh A."/>
            <person name="Thomas B.C."/>
            <person name="Banfield J.F."/>
        </authorList>
    </citation>
    <scope>NUCLEOTIDE SEQUENCE [LARGE SCALE GENOMIC DNA]</scope>
    <source>
        <strain evidence="11">AMDSBA3</strain>
    </source>
</reference>
<evidence type="ECO:0000256" key="6">
    <source>
        <dbReference type="ARBA" id="ARBA00022917"/>
    </source>
</evidence>
<evidence type="ECO:0000256" key="9">
    <source>
        <dbReference type="HAMAP-Rule" id="MF_00140"/>
    </source>
</evidence>
<dbReference type="InterPro" id="IPR014729">
    <property type="entry name" value="Rossmann-like_a/b/a_fold"/>
</dbReference>
<keyword evidence="6 9" id="KW-0648">Protein biosynthesis</keyword>
<comment type="similarity">
    <text evidence="1 9 10">Belongs to the class-I aminoacyl-tRNA synthetase family.</text>
</comment>
<sequence>MSHEIVLTGIKPTGMPHLGNWVGAIRPTVELSRQAERQGFFFIADYHALTGLKDGKQLRRFTYSVAAAWIALGLDPDRIILYRQSDIPEVFELSWILACFSPKGLMNRAHAYKAQVQKNQESGESDLDSGVNMGLYTYPILMAADILVMGTHRVPVGSDQQQHVEIARDLAQYFNRQYGRDIFTLPEALIDPASAVLPGIDGRKMSKSYKNYIPLFDAPDAIKKLIMRIETDSSQPGDPKDPDSSTIFQLYRVLANPAQTESLARAYASGIAWKDAKEELWARFDETFREPTRRYQELMANPAELDKIFAQGADKARAQASRIMTKVRRAVGTR</sequence>
<feature type="binding site" evidence="9">
    <location>
        <begin position="204"/>
        <end position="208"/>
    </location>
    <ligand>
        <name>ATP</name>
        <dbReference type="ChEBI" id="CHEBI:30616"/>
    </ligand>
</feature>
<feature type="binding site" evidence="9">
    <location>
        <begin position="11"/>
        <end position="13"/>
    </location>
    <ligand>
        <name>ATP</name>
        <dbReference type="ChEBI" id="CHEBI:30616"/>
    </ligand>
</feature>
<dbReference type="GO" id="GO:0005524">
    <property type="term" value="F:ATP binding"/>
    <property type="evidence" value="ECO:0007669"/>
    <property type="project" value="UniProtKB-UniRule"/>
</dbReference>
<comment type="subcellular location">
    <subcellularLocation>
        <location evidence="9">Cytoplasm</location>
    </subcellularLocation>
</comment>
<dbReference type="EC" id="6.1.1.2" evidence="9"/>
<dbReference type="FunFam" id="1.10.240.10:FF:000005">
    <property type="entry name" value="Tryptophan--tRNA ligase"/>
    <property type="match status" value="1"/>
</dbReference>
<dbReference type="InterPro" id="IPR050203">
    <property type="entry name" value="Trp-tRNA_synthetase"/>
</dbReference>
<comment type="catalytic activity">
    <reaction evidence="8 9">
        <text>tRNA(Trp) + L-tryptophan + ATP = L-tryptophyl-tRNA(Trp) + AMP + diphosphate + H(+)</text>
        <dbReference type="Rhea" id="RHEA:24080"/>
        <dbReference type="Rhea" id="RHEA-COMP:9671"/>
        <dbReference type="Rhea" id="RHEA-COMP:9705"/>
        <dbReference type="ChEBI" id="CHEBI:15378"/>
        <dbReference type="ChEBI" id="CHEBI:30616"/>
        <dbReference type="ChEBI" id="CHEBI:33019"/>
        <dbReference type="ChEBI" id="CHEBI:57912"/>
        <dbReference type="ChEBI" id="CHEBI:78442"/>
        <dbReference type="ChEBI" id="CHEBI:78535"/>
        <dbReference type="ChEBI" id="CHEBI:456215"/>
        <dbReference type="EC" id="6.1.1.2"/>
    </reaction>
</comment>
<organism evidence="11 12">
    <name type="scientific">Sulfobacillus acidophilus</name>
    <dbReference type="NCBI Taxonomy" id="53633"/>
    <lineage>
        <taxon>Bacteria</taxon>
        <taxon>Bacillati</taxon>
        <taxon>Bacillota</taxon>
        <taxon>Clostridia</taxon>
        <taxon>Eubacteriales</taxon>
        <taxon>Clostridiales Family XVII. Incertae Sedis</taxon>
        <taxon>Sulfobacillus</taxon>
    </lineage>
</organism>
<evidence type="ECO:0000313" key="11">
    <source>
        <dbReference type="EMBL" id="PSR21631.1"/>
    </source>
</evidence>
<dbReference type="NCBIfam" id="TIGR00233">
    <property type="entry name" value="trpS"/>
    <property type="match status" value="1"/>
</dbReference>
<evidence type="ECO:0000256" key="1">
    <source>
        <dbReference type="ARBA" id="ARBA00005594"/>
    </source>
</evidence>
<evidence type="ECO:0000256" key="7">
    <source>
        <dbReference type="ARBA" id="ARBA00023146"/>
    </source>
</evidence>
<dbReference type="HAMAP" id="MF_00140_B">
    <property type="entry name" value="Trp_tRNA_synth_B"/>
    <property type="match status" value="1"/>
</dbReference>
<protein>
    <recommendedName>
        <fullName evidence="9">Tryptophan--tRNA ligase</fullName>
        <ecNumber evidence="9">6.1.1.2</ecNumber>
    </recommendedName>
    <alternativeName>
        <fullName evidence="9">Tryptophanyl-tRNA synthetase</fullName>
        <shortName evidence="9">TrpRS</shortName>
    </alternativeName>
</protein>
<dbReference type="Gene3D" id="3.40.50.620">
    <property type="entry name" value="HUPs"/>
    <property type="match status" value="1"/>
</dbReference>
<dbReference type="Pfam" id="PF00579">
    <property type="entry name" value="tRNA-synt_1b"/>
    <property type="match status" value="1"/>
</dbReference>
<dbReference type="FunFam" id="3.40.50.620:FF:000144">
    <property type="entry name" value="Tryptophan--tRNA ligase"/>
    <property type="match status" value="1"/>
</dbReference>
<keyword evidence="5 9" id="KW-0067">ATP-binding</keyword>
<dbReference type="GO" id="GO:0006436">
    <property type="term" value="P:tryptophanyl-tRNA aminoacylation"/>
    <property type="evidence" value="ECO:0007669"/>
    <property type="project" value="UniProtKB-UniRule"/>
</dbReference>
<dbReference type="EMBL" id="PXYV01000030">
    <property type="protein sequence ID" value="PSR21631.1"/>
    <property type="molecule type" value="Genomic_DNA"/>
</dbReference>
<evidence type="ECO:0000256" key="8">
    <source>
        <dbReference type="ARBA" id="ARBA00049929"/>
    </source>
</evidence>
<dbReference type="PANTHER" id="PTHR43766:SF1">
    <property type="entry name" value="TRYPTOPHAN--TRNA LIGASE, MITOCHONDRIAL"/>
    <property type="match status" value="1"/>
</dbReference>
<keyword evidence="2 9" id="KW-0963">Cytoplasm</keyword>
<dbReference type="Gene3D" id="1.10.240.10">
    <property type="entry name" value="Tyrosyl-Transfer RNA Synthetase"/>
    <property type="match status" value="1"/>
</dbReference>
<accession>A0A2T2WHB3</accession>
<dbReference type="Proteomes" id="UP000241848">
    <property type="component" value="Unassembled WGS sequence"/>
</dbReference>
<dbReference type="GO" id="GO:0005829">
    <property type="term" value="C:cytosol"/>
    <property type="evidence" value="ECO:0007669"/>
    <property type="project" value="TreeGrafter"/>
</dbReference>
<evidence type="ECO:0000256" key="3">
    <source>
        <dbReference type="ARBA" id="ARBA00022598"/>
    </source>
</evidence>
<dbReference type="PANTHER" id="PTHR43766">
    <property type="entry name" value="TRYPTOPHAN--TRNA LIGASE, MITOCHONDRIAL"/>
    <property type="match status" value="1"/>
</dbReference>
<evidence type="ECO:0000256" key="5">
    <source>
        <dbReference type="ARBA" id="ARBA00022840"/>
    </source>
</evidence>
<comment type="caution">
    <text evidence="11">The sequence shown here is derived from an EMBL/GenBank/DDBJ whole genome shotgun (WGS) entry which is preliminary data.</text>
</comment>
<dbReference type="SUPFAM" id="SSF52374">
    <property type="entry name" value="Nucleotidylyl transferase"/>
    <property type="match status" value="1"/>
</dbReference>
<dbReference type="PRINTS" id="PR01039">
    <property type="entry name" value="TRNASYNTHTRP"/>
</dbReference>
<evidence type="ECO:0000256" key="10">
    <source>
        <dbReference type="RuleBase" id="RU363036"/>
    </source>
</evidence>
<dbReference type="InterPro" id="IPR002306">
    <property type="entry name" value="Trp-tRNA-ligase"/>
</dbReference>
<dbReference type="CDD" id="cd00806">
    <property type="entry name" value="TrpRS_core"/>
    <property type="match status" value="1"/>
</dbReference>
<feature type="short sequence motif" description="'KMSKS' region" evidence="9">
    <location>
        <begin position="204"/>
        <end position="208"/>
    </location>
</feature>
<dbReference type="AlphaFoldDB" id="A0A2T2WHB3"/>
<dbReference type="InterPro" id="IPR024109">
    <property type="entry name" value="Trp-tRNA-ligase_bac-type"/>
</dbReference>
<proteinExistence type="inferred from homology"/>
<feature type="short sequence motif" description="'HIGH' region" evidence="9">
    <location>
        <begin position="12"/>
        <end position="20"/>
    </location>
</feature>
<keyword evidence="3 9" id="KW-0436">Ligase</keyword>
<keyword evidence="4 9" id="KW-0547">Nucleotide-binding</keyword>
<feature type="binding site" evidence="9">
    <location>
        <position position="145"/>
    </location>
    <ligand>
        <name>L-tryptophan</name>
        <dbReference type="ChEBI" id="CHEBI:57912"/>
    </ligand>
</feature>
<feature type="binding site" evidence="9">
    <location>
        <begin position="19"/>
        <end position="20"/>
    </location>
    <ligand>
        <name>ATP</name>
        <dbReference type="ChEBI" id="CHEBI:30616"/>
    </ligand>
</feature>
<dbReference type="GO" id="GO:0004830">
    <property type="term" value="F:tryptophan-tRNA ligase activity"/>
    <property type="evidence" value="ECO:0007669"/>
    <property type="project" value="UniProtKB-UniRule"/>
</dbReference>
<comment type="function">
    <text evidence="9">Catalyzes the attachment of tryptophan to tRNA(Trp).</text>
</comment>
<evidence type="ECO:0000256" key="4">
    <source>
        <dbReference type="ARBA" id="ARBA00022741"/>
    </source>
</evidence>
<evidence type="ECO:0000256" key="2">
    <source>
        <dbReference type="ARBA" id="ARBA00022490"/>
    </source>
</evidence>
<evidence type="ECO:0000313" key="12">
    <source>
        <dbReference type="Proteomes" id="UP000241848"/>
    </source>
</evidence>
<comment type="subunit">
    <text evidence="9">Homodimer.</text>
</comment>
<keyword evidence="7 9" id="KW-0030">Aminoacyl-tRNA synthetase</keyword>
<name>A0A2T2WHB3_9FIRM</name>
<feature type="binding site" evidence="9">
    <location>
        <position position="197"/>
    </location>
    <ligand>
        <name>ATP</name>
        <dbReference type="ChEBI" id="CHEBI:30616"/>
    </ligand>
</feature>
<feature type="binding site" evidence="9">
    <location>
        <begin position="157"/>
        <end position="159"/>
    </location>
    <ligand>
        <name>ATP</name>
        <dbReference type="ChEBI" id="CHEBI:30616"/>
    </ligand>
</feature>
<dbReference type="InterPro" id="IPR002305">
    <property type="entry name" value="aa-tRNA-synth_Ic"/>
</dbReference>
<dbReference type="NCBIfam" id="NF009207">
    <property type="entry name" value="PRK12556.1"/>
    <property type="match status" value="1"/>
</dbReference>